<dbReference type="EMBL" id="LIZY01000007">
    <property type="protein sequence ID" value="KPJ64778.1"/>
    <property type="molecule type" value="Genomic_DNA"/>
</dbReference>
<dbReference type="InterPro" id="IPR048309">
    <property type="entry name" value="GxGYxYP_N_3rd"/>
</dbReference>
<gene>
    <name evidence="4" type="ORF">AMK68_00580</name>
</gene>
<dbReference type="PANTHER" id="PTHR37321:SF1">
    <property type="entry name" value="EXPORTED PROTEIN"/>
    <property type="match status" value="1"/>
</dbReference>
<dbReference type="InterPro" id="IPR025832">
    <property type="entry name" value="GxGYxYP_C"/>
</dbReference>
<feature type="domain" description="GxGYxYP putative glycoside hydrolase second N-terminal" evidence="2">
    <location>
        <begin position="82"/>
        <end position="150"/>
    </location>
</feature>
<evidence type="ECO:0000313" key="4">
    <source>
        <dbReference type="EMBL" id="KPJ64778.1"/>
    </source>
</evidence>
<dbReference type="Pfam" id="PF14323">
    <property type="entry name" value="GxGYxYP_C"/>
    <property type="match status" value="1"/>
</dbReference>
<organism evidence="4 5">
    <name type="scientific">candidate division KD3-62 bacterium DG_56</name>
    <dbReference type="NCBI Taxonomy" id="1704032"/>
    <lineage>
        <taxon>Bacteria</taxon>
        <taxon>candidate division KD3-62</taxon>
    </lineage>
</organism>
<name>A0A0S7XQS0_9BACT</name>
<evidence type="ECO:0000313" key="5">
    <source>
        <dbReference type="Proteomes" id="UP000052020"/>
    </source>
</evidence>
<reference evidence="4 5" key="1">
    <citation type="journal article" date="2015" name="Microbiome">
        <title>Genomic resolution of linkages in carbon, nitrogen, and sulfur cycling among widespread estuary sediment bacteria.</title>
        <authorList>
            <person name="Baker B.J."/>
            <person name="Lazar C.S."/>
            <person name="Teske A.P."/>
            <person name="Dick G.J."/>
        </authorList>
    </citation>
    <scope>NUCLEOTIDE SEQUENCE [LARGE SCALE GENOMIC DNA]</scope>
    <source>
        <strain evidence="4">DG_56</strain>
    </source>
</reference>
<sequence length="496" mass="55644">MATVGHAEWVPIHRFELAPKLAALAVQGLANRSGPRIFTNSRFWNWPPADEHWRQYFERSKGAQFEEVADLKSLVARHRDLIAGAVIYDPEMLETLCLAMTLSGLRGLLPLTESLGKDFPDLPVVEDLRARWSSEPEALRWGLDNLLPECARGKAYSIDELWSGPSIDTIDYAVMEKMFVYHVDLRSDDRGWGSVREAVQAAVGPDCGIYGWGEPEAEHCGIATRHHNYIMCAEAPNLSFHAQVPSPRRESYRQAARFDPSSARVEAKHYIAFMTSEGDAMKIHSVFHGGSWLNEGRGKVVVNWGFQPRMIDLFPHLIEYYYGTATEKDYFCLGASGAGFIYPNMMPEPDHFFRTTGELMRRTDTHVIECWLHFSRPSYERYAEVSGAMGFTLPGGPRPYAILGTGAPAMGRSGRLNYFDAKGTPQDMANTIVEVTRDQTKPSFETVFFVPDVGDPAAQGGYSAADLATVERLLGSEYKVCTLAEMMWAFKETKKR</sequence>
<proteinExistence type="predicted"/>
<evidence type="ECO:0000259" key="1">
    <source>
        <dbReference type="Pfam" id="PF14323"/>
    </source>
</evidence>
<feature type="domain" description="GxGYxYP putative glycoside hydrolase C-terminal" evidence="1">
    <location>
        <begin position="268"/>
        <end position="374"/>
    </location>
</feature>
<feature type="domain" description="GxGYxYP putative glycoside hydrolase third N-terminal" evidence="3">
    <location>
        <begin position="170"/>
        <end position="243"/>
    </location>
</feature>
<dbReference type="Proteomes" id="UP000052020">
    <property type="component" value="Unassembled WGS sequence"/>
</dbReference>
<protein>
    <recommendedName>
        <fullName evidence="6">GxGYxYP putative glycoside hydrolase C-terminal domain-containing protein</fullName>
    </recommendedName>
</protein>
<comment type="caution">
    <text evidence="4">The sequence shown here is derived from an EMBL/GenBank/DDBJ whole genome shotgun (WGS) entry which is preliminary data.</text>
</comment>
<evidence type="ECO:0008006" key="6">
    <source>
        <dbReference type="Google" id="ProtNLM"/>
    </source>
</evidence>
<dbReference type="Pfam" id="PF20957">
    <property type="entry name" value="GxGYxYP_N_2nd"/>
    <property type="match status" value="1"/>
</dbReference>
<accession>A0A0S7XQS0</accession>
<dbReference type="InterPro" id="IPR038410">
    <property type="entry name" value="GxGYxYP_C_sf"/>
</dbReference>
<dbReference type="Gene3D" id="3.20.20.490">
    <property type="entry name" value="GxGYxYP glycoside hydrolase, C-terminal domain"/>
    <property type="match status" value="1"/>
</dbReference>
<dbReference type="PANTHER" id="PTHR37321">
    <property type="entry name" value="EXPORTED PROTEIN-RELATED"/>
    <property type="match status" value="1"/>
</dbReference>
<dbReference type="Pfam" id="PF20958">
    <property type="entry name" value="GxGYxYP_N_3rd"/>
    <property type="match status" value="1"/>
</dbReference>
<dbReference type="AlphaFoldDB" id="A0A0S7XQS0"/>
<evidence type="ECO:0000259" key="3">
    <source>
        <dbReference type="Pfam" id="PF20958"/>
    </source>
</evidence>
<evidence type="ECO:0000259" key="2">
    <source>
        <dbReference type="Pfam" id="PF20957"/>
    </source>
</evidence>
<dbReference type="InterPro" id="IPR048310">
    <property type="entry name" value="GxGYxYP_N_2nd"/>
</dbReference>